<evidence type="ECO:0000313" key="1">
    <source>
        <dbReference type="EMBL" id="KAH7925736.1"/>
    </source>
</evidence>
<evidence type="ECO:0000313" key="2">
    <source>
        <dbReference type="Proteomes" id="UP000790709"/>
    </source>
</evidence>
<proteinExistence type="predicted"/>
<dbReference type="Proteomes" id="UP000790709">
    <property type="component" value="Unassembled WGS sequence"/>
</dbReference>
<reference evidence="1" key="1">
    <citation type="journal article" date="2021" name="New Phytol.">
        <title>Evolutionary innovations through gain and loss of genes in the ectomycorrhizal Boletales.</title>
        <authorList>
            <person name="Wu G."/>
            <person name="Miyauchi S."/>
            <person name="Morin E."/>
            <person name="Kuo A."/>
            <person name="Drula E."/>
            <person name="Varga T."/>
            <person name="Kohler A."/>
            <person name="Feng B."/>
            <person name="Cao Y."/>
            <person name="Lipzen A."/>
            <person name="Daum C."/>
            <person name="Hundley H."/>
            <person name="Pangilinan J."/>
            <person name="Johnson J."/>
            <person name="Barry K."/>
            <person name="LaButti K."/>
            <person name="Ng V."/>
            <person name="Ahrendt S."/>
            <person name="Min B."/>
            <person name="Choi I.G."/>
            <person name="Park H."/>
            <person name="Plett J.M."/>
            <person name="Magnuson J."/>
            <person name="Spatafora J.W."/>
            <person name="Nagy L.G."/>
            <person name="Henrissat B."/>
            <person name="Grigoriev I.V."/>
            <person name="Yang Z.L."/>
            <person name="Xu J."/>
            <person name="Martin F.M."/>
        </authorList>
    </citation>
    <scope>NUCLEOTIDE SEQUENCE</scope>
    <source>
        <strain evidence="1">KUC20120723A-06</strain>
    </source>
</reference>
<sequence>MALFHVQGLPIGWVAIMLALLASMGGFIFGYDTGQISDILLMDDFLLRFASCTTPGDAMTCTFSTVREGLIVSLLSIGTLVGALIGAPTADYLGRRYAMTVECGIFIIGVIIQISSTNVWQQFAVGRLISGLGVGSLSAAVPMYQAETAPAQIRGTLTATYQLFITFGILVAYCISIGTRNVGASGSWRIVVGIGLLWALILGIGILFMPESPRWLAKQNRLQEAQDSLARTRGIPREEAQDHYIIQREVEEIRSNVEYESKIKAGWIDCFKPKNKTLYRTLLGMTLQSLQQLTGANYFFYYGATVFQAVGLSDSFVTQIILGAVNFFCTFGGMYVMERFGRRMPLILGGIWQSAWLFVFASAGTARDPTTDPALGKLMIISACMFIWGYAMTWAPGVWILIGETFPTSTRAKQGSLSTAANWTWNFLLAFFTPFISKAIQYKYGYVFAACNLTGAVVVYFFLYESSDLSLESVNMMYIDPECKPWTSRKWAPPGFSSRQDLINQSRAAEQHKPLASGALDESRIEKRSSSSAEEV</sequence>
<organism evidence="1 2">
    <name type="scientific">Leucogyrophana mollusca</name>
    <dbReference type="NCBI Taxonomy" id="85980"/>
    <lineage>
        <taxon>Eukaryota</taxon>
        <taxon>Fungi</taxon>
        <taxon>Dikarya</taxon>
        <taxon>Basidiomycota</taxon>
        <taxon>Agaricomycotina</taxon>
        <taxon>Agaricomycetes</taxon>
        <taxon>Agaricomycetidae</taxon>
        <taxon>Boletales</taxon>
        <taxon>Boletales incertae sedis</taxon>
        <taxon>Leucogyrophana</taxon>
    </lineage>
</organism>
<gene>
    <name evidence="1" type="ORF">BV22DRAFT_1128775</name>
</gene>
<name>A0ACB8BJS9_9AGAM</name>
<dbReference type="EMBL" id="MU266396">
    <property type="protein sequence ID" value="KAH7925736.1"/>
    <property type="molecule type" value="Genomic_DNA"/>
</dbReference>
<comment type="caution">
    <text evidence="1">The sequence shown here is derived from an EMBL/GenBank/DDBJ whole genome shotgun (WGS) entry which is preliminary data.</text>
</comment>
<accession>A0ACB8BJS9</accession>
<keyword evidence="2" id="KW-1185">Reference proteome</keyword>
<protein>
    <submittedName>
        <fullName evidence="1">General substrate transporter</fullName>
    </submittedName>
</protein>